<dbReference type="GO" id="GO:0045944">
    <property type="term" value="P:positive regulation of transcription by RNA polymerase II"/>
    <property type="evidence" value="ECO:0007669"/>
    <property type="project" value="TreeGrafter"/>
</dbReference>
<keyword evidence="6" id="KW-0539">Nucleus</keyword>
<dbReference type="PANTHER" id="PTHR24403:SF67">
    <property type="entry name" value="FI01116P-RELATED"/>
    <property type="match status" value="1"/>
</dbReference>
<accession>A0A6F9DFT7</accession>
<keyword evidence="4 7" id="KW-0863">Zinc-finger</keyword>
<dbReference type="InterPro" id="IPR013087">
    <property type="entry name" value="Znf_C2H2_type"/>
</dbReference>
<evidence type="ECO:0000259" key="8">
    <source>
        <dbReference type="PROSITE" id="PS50157"/>
    </source>
</evidence>
<evidence type="ECO:0000256" key="6">
    <source>
        <dbReference type="ARBA" id="ARBA00023242"/>
    </source>
</evidence>
<dbReference type="AlphaFoldDB" id="A0A6F9DFT7"/>
<dbReference type="SMART" id="SM00355">
    <property type="entry name" value="ZnF_C2H2"/>
    <property type="match status" value="5"/>
</dbReference>
<keyword evidence="2" id="KW-0479">Metal-binding</keyword>
<comment type="subcellular location">
    <subcellularLocation>
        <location evidence="1">Nucleus</location>
    </subcellularLocation>
</comment>
<dbReference type="PANTHER" id="PTHR24403">
    <property type="entry name" value="ZINC FINGER PROTEIN"/>
    <property type="match status" value="1"/>
</dbReference>
<dbReference type="Pfam" id="PF00096">
    <property type="entry name" value="zf-C2H2"/>
    <property type="match status" value="1"/>
</dbReference>
<sequence length="247" mass="28482">MMDAAVDTDQDEVEFIPITQSQQPTLQKIQYRSTLLNSFRKKPKTEFCPHCSYKTTRRGHLALHLTKHSDERPYECVICKKKFKLKHHLTQHVLSHSEFEHHKCTLCDYRTGSSVNMEKHKVRKHFTELYENGSGKLSLTTTESENNNLEGINTFEEQGLNFSVPDPSTPTITSFQDSTASSVFHSNMERKTLTCKHCEIVFPDNVMYGLHIGCHSVANVYQCNICGLECRDKYDFMYHLTIGTHQS</sequence>
<dbReference type="InterPro" id="IPR050688">
    <property type="entry name" value="Zinc_finger/UBP_domain"/>
</dbReference>
<evidence type="ECO:0000256" key="1">
    <source>
        <dbReference type="ARBA" id="ARBA00004123"/>
    </source>
</evidence>
<evidence type="ECO:0000256" key="5">
    <source>
        <dbReference type="ARBA" id="ARBA00022833"/>
    </source>
</evidence>
<evidence type="ECO:0000256" key="2">
    <source>
        <dbReference type="ARBA" id="ARBA00022723"/>
    </source>
</evidence>
<evidence type="ECO:0000256" key="7">
    <source>
        <dbReference type="PROSITE-ProRule" id="PRU00042"/>
    </source>
</evidence>
<organism evidence="9">
    <name type="scientific">Phallusia mammillata</name>
    <dbReference type="NCBI Taxonomy" id="59560"/>
    <lineage>
        <taxon>Eukaryota</taxon>
        <taxon>Metazoa</taxon>
        <taxon>Chordata</taxon>
        <taxon>Tunicata</taxon>
        <taxon>Ascidiacea</taxon>
        <taxon>Phlebobranchia</taxon>
        <taxon>Ascidiidae</taxon>
        <taxon>Phallusia</taxon>
    </lineage>
</organism>
<dbReference type="GO" id="GO:0008270">
    <property type="term" value="F:zinc ion binding"/>
    <property type="evidence" value="ECO:0007669"/>
    <property type="project" value="UniProtKB-KW"/>
</dbReference>
<reference evidence="9" key="1">
    <citation type="submission" date="2020-04" db="EMBL/GenBank/DDBJ databases">
        <authorList>
            <person name="Neveu A P."/>
        </authorList>
    </citation>
    <scope>NUCLEOTIDE SEQUENCE</scope>
    <source>
        <tissue evidence="9">Whole embryo</tissue>
    </source>
</reference>
<dbReference type="Gene3D" id="3.30.160.60">
    <property type="entry name" value="Classic Zinc Finger"/>
    <property type="match status" value="2"/>
</dbReference>
<name>A0A6F9DFT7_9ASCI</name>
<evidence type="ECO:0000313" key="9">
    <source>
        <dbReference type="EMBL" id="CAB3255901.1"/>
    </source>
</evidence>
<evidence type="ECO:0000256" key="4">
    <source>
        <dbReference type="ARBA" id="ARBA00022771"/>
    </source>
</evidence>
<evidence type="ECO:0000256" key="3">
    <source>
        <dbReference type="ARBA" id="ARBA00022737"/>
    </source>
</evidence>
<gene>
    <name evidence="9" type="primary">Ikzf5-001</name>
</gene>
<keyword evidence="3" id="KW-0677">Repeat</keyword>
<dbReference type="PROSITE" id="PS00028">
    <property type="entry name" value="ZINC_FINGER_C2H2_1"/>
    <property type="match status" value="2"/>
</dbReference>
<dbReference type="SUPFAM" id="SSF57667">
    <property type="entry name" value="beta-beta-alpha zinc fingers"/>
    <property type="match status" value="2"/>
</dbReference>
<proteinExistence type="evidence at transcript level"/>
<dbReference type="PROSITE" id="PS50157">
    <property type="entry name" value="ZINC_FINGER_C2H2_2"/>
    <property type="match status" value="2"/>
</dbReference>
<dbReference type="GO" id="GO:0005634">
    <property type="term" value="C:nucleus"/>
    <property type="evidence" value="ECO:0007669"/>
    <property type="project" value="UniProtKB-SubCell"/>
</dbReference>
<dbReference type="EMBL" id="LR785961">
    <property type="protein sequence ID" value="CAB3255901.1"/>
    <property type="molecule type" value="mRNA"/>
</dbReference>
<dbReference type="FunFam" id="3.30.160.60:FF:000145">
    <property type="entry name" value="Zinc finger protein 574"/>
    <property type="match status" value="1"/>
</dbReference>
<protein>
    <submittedName>
        <fullName evidence="9">Zinc finger protein Pegasus</fullName>
    </submittedName>
</protein>
<feature type="domain" description="C2H2-type" evidence="8">
    <location>
        <begin position="46"/>
        <end position="73"/>
    </location>
</feature>
<feature type="domain" description="C2H2-type" evidence="8">
    <location>
        <begin position="74"/>
        <end position="101"/>
    </location>
</feature>
<dbReference type="InterPro" id="IPR036236">
    <property type="entry name" value="Znf_C2H2_sf"/>
</dbReference>
<keyword evidence="5" id="KW-0862">Zinc</keyword>